<dbReference type="Gene3D" id="3.40.109.10">
    <property type="entry name" value="NADH Oxidase"/>
    <property type="match status" value="1"/>
</dbReference>
<dbReference type="Proteomes" id="UP001551695">
    <property type="component" value="Unassembled WGS sequence"/>
</dbReference>
<dbReference type="SUPFAM" id="SSF55469">
    <property type="entry name" value="FMN-dependent nitroreductase-like"/>
    <property type="match status" value="2"/>
</dbReference>
<sequence length="340" mass="37355">MNAPTGEVIEKAVLLAGRAPSLHNSQPWRWIFDGRALRLYSVSSRILPATDAAGRQLLISCGVALGHLHAAMAAAGWRTVIRRFPDPNRRDYLAAVEFRPALIVTDADHERADAILRRRTDRLPFAEPTDWEDFEIVLRSTLDPEGASLDVLPADSRPDLARASKLSAALRRYDSGYQAELRWWSGHPVEAAGVPPEVLTSQEDYERVGINRKFPSGSDGPRDTDTGPDRAAVLVLSTDDDSPEAVLRCGEALSTVLLECTIAGYATCPLTHLTELPRSRDIVRQLTGRGQRPQVLVRVGMAPEARTEPPATPRLALDDILEHSRREGPIHSSGFQTGPY</sequence>
<proteinExistence type="predicted"/>
<dbReference type="NCBIfam" id="NF047509">
    <property type="entry name" value="Rv3131_FMN_oxido"/>
    <property type="match status" value="1"/>
</dbReference>
<name>A0ABV3FSU0_9NOCA</name>
<dbReference type="InterPro" id="IPR000415">
    <property type="entry name" value="Nitroreductase-like"/>
</dbReference>
<dbReference type="PANTHER" id="PTHR23026:SF123">
    <property type="entry name" value="NAD(P)H NITROREDUCTASE RV3131-RELATED"/>
    <property type="match status" value="1"/>
</dbReference>
<evidence type="ECO:0000313" key="2">
    <source>
        <dbReference type="EMBL" id="MEV0708256.1"/>
    </source>
</evidence>
<accession>A0ABV3FSU0</accession>
<dbReference type="PANTHER" id="PTHR23026">
    <property type="entry name" value="NADPH NITROREDUCTASE"/>
    <property type="match status" value="1"/>
</dbReference>
<gene>
    <name evidence="2" type="ORF">AB0I48_11875</name>
</gene>
<evidence type="ECO:0000256" key="1">
    <source>
        <dbReference type="SAM" id="MobiDB-lite"/>
    </source>
</evidence>
<organism evidence="2 3">
    <name type="scientific">Nocardia aurea</name>
    <dbReference type="NCBI Taxonomy" id="2144174"/>
    <lineage>
        <taxon>Bacteria</taxon>
        <taxon>Bacillati</taxon>
        <taxon>Actinomycetota</taxon>
        <taxon>Actinomycetes</taxon>
        <taxon>Mycobacteriales</taxon>
        <taxon>Nocardiaceae</taxon>
        <taxon>Nocardia</taxon>
    </lineage>
</organism>
<comment type="caution">
    <text evidence="2">The sequence shown here is derived from an EMBL/GenBank/DDBJ whole genome shotgun (WGS) entry which is preliminary data.</text>
</comment>
<dbReference type="RefSeq" id="WP_357782754.1">
    <property type="nucleotide sequence ID" value="NZ_JBFAKC010000004.1"/>
</dbReference>
<feature type="region of interest" description="Disordered" evidence="1">
    <location>
        <begin position="209"/>
        <end position="229"/>
    </location>
</feature>
<dbReference type="InterPro" id="IPR050627">
    <property type="entry name" value="Nitroreductase/BluB"/>
</dbReference>
<dbReference type="EMBL" id="JBFAKC010000004">
    <property type="protein sequence ID" value="MEV0708256.1"/>
    <property type="molecule type" value="Genomic_DNA"/>
</dbReference>
<evidence type="ECO:0000313" key="3">
    <source>
        <dbReference type="Proteomes" id="UP001551695"/>
    </source>
</evidence>
<keyword evidence="3" id="KW-1185">Reference proteome</keyword>
<reference evidence="2 3" key="1">
    <citation type="submission" date="2024-06" db="EMBL/GenBank/DDBJ databases">
        <title>The Natural Products Discovery Center: Release of the First 8490 Sequenced Strains for Exploring Actinobacteria Biosynthetic Diversity.</title>
        <authorList>
            <person name="Kalkreuter E."/>
            <person name="Kautsar S.A."/>
            <person name="Yang D."/>
            <person name="Bader C.D."/>
            <person name="Teijaro C.N."/>
            <person name="Fluegel L."/>
            <person name="Davis C.M."/>
            <person name="Simpson J.R."/>
            <person name="Lauterbach L."/>
            <person name="Steele A.D."/>
            <person name="Gui C."/>
            <person name="Meng S."/>
            <person name="Li G."/>
            <person name="Viehrig K."/>
            <person name="Ye F."/>
            <person name="Su P."/>
            <person name="Kiefer A.F."/>
            <person name="Nichols A."/>
            <person name="Cepeda A.J."/>
            <person name="Yan W."/>
            <person name="Fan B."/>
            <person name="Jiang Y."/>
            <person name="Adhikari A."/>
            <person name="Zheng C.-J."/>
            <person name="Schuster L."/>
            <person name="Cowan T.M."/>
            <person name="Smanski M.J."/>
            <person name="Chevrette M.G."/>
            <person name="De Carvalho L.P.S."/>
            <person name="Shen B."/>
        </authorList>
    </citation>
    <scope>NUCLEOTIDE SEQUENCE [LARGE SCALE GENOMIC DNA]</scope>
    <source>
        <strain evidence="2 3">NPDC050403</strain>
    </source>
</reference>
<protein>
    <submittedName>
        <fullName evidence="2">NAD(P)H nitroreductase</fullName>
    </submittedName>
</protein>